<gene>
    <name evidence="1" type="ORF">PBRASI_LOCUS11821</name>
</gene>
<dbReference type="Proteomes" id="UP000789739">
    <property type="component" value="Unassembled WGS sequence"/>
</dbReference>
<reference evidence="1" key="1">
    <citation type="submission" date="2021-06" db="EMBL/GenBank/DDBJ databases">
        <authorList>
            <person name="Kallberg Y."/>
            <person name="Tangrot J."/>
            <person name="Rosling A."/>
        </authorList>
    </citation>
    <scope>NUCLEOTIDE SEQUENCE</scope>
    <source>
        <strain evidence="1">BR232B</strain>
    </source>
</reference>
<accession>A0A9N9EKE5</accession>
<dbReference type="AlphaFoldDB" id="A0A9N9EKE5"/>
<feature type="non-terminal residue" evidence="1">
    <location>
        <position position="1"/>
    </location>
</feature>
<protein>
    <submittedName>
        <fullName evidence="1">1867_t:CDS:1</fullName>
    </submittedName>
</protein>
<name>A0A9N9EKE5_9GLOM</name>
<evidence type="ECO:0000313" key="1">
    <source>
        <dbReference type="EMBL" id="CAG8681276.1"/>
    </source>
</evidence>
<comment type="caution">
    <text evidence="1">The sequence shown here is derived from an EMBL/GenBank/DDBJ whole genome shotgun (WGS) entry which is preliminary data.</text>
</comment>
<proteinExistence type="predicted"/>
<evidence type="ECO:0000313" key="2">
    <source>
        <dbReference type="Proteomes" id="UP000789739"/>
    </source>
</evidence>
<keyword evidence="2" id="KW-1185">Reference proteome</keyword>
<dbReference type="EMBL" id="CAJVPI010007012">
    <property type="protein sequence ID" value="CAG8681276.1"/>
    <property type="molecule type" value="Genomic_DNA"/>
</dbReference>
<sequence>GVRICRTPGVYVKEALSKISRAIVYYAKRLSPEARFGTRSPLVVGCPF</sequence>
<organism evidence="1 2">
    <name type="scientific">Paraglomus brasilianum</name>
    <dbReference type="NCBI Taxonomy" id="144538"/>
    <lineage>
        <taxon>Eukaryota</taxon>
        <taxon>Fungi</taxon>
        <taxon>Fungi incertae sedis</taxon>
        <taxon>Mucoromycota</taxon>
        <taxon>Glomeromycotina</taxon>
        <taxon>Glomeromycetes</taxon>
        <taxon>Paraglomerales</taxon>
        <taxon>Paraglomeraceae</taxon>
        <taxon>Paraglomus</taxon>
    </lineage>
</organism>